<comment type="subcellular location">
    <subcellularLocation>
        <location evidence="1 7">Cell outer membrane</location>
        <topology evidence="1 7">Multi-pass membrane protein</topology>
    </subcellularLocation>
</comment>
<evidence type="ECO:0000256" key="5">
    <source>
        <dbReference type="ARBA" id="ARBA00023136"/>
    </source>
</evidence>
<reference evidence="9" key="1">
    <citation type="submission" date="2022-03" db="EMBL/GenBank/DDBJ databases">
        <title>De novo assembled genomes of Belliella spp. (Cyclobacteriaceae) strains.</title>
        <authorList>
            <person name="Szabo A."/>
            <person name="Korponai K."/>
            <person name="Felfoldi T."/>
        </authorList>
    </citation>
    <scope>NUCLEOTIDE SEQUENCE</scope>
    <source>
        <strain evidence="9">DSM 111903</strain>
    </source>
</reference>
<keyword evidence="9" id="KW-0675">Receptor</keyword>
<accession>A0ABS9VGL8</accession>
<dbReference type="RefSeq" id="WP_241414467.1">
    <property type="nucleotide sequence ID" value="NZ_JAKZGO010000025.1"/>
</dbReference>
<dbReference type="EMBL" id="JAKZGO010000025">
    <property type="protein sequence ID" value="MCH7415591.1"/>
    <property type="molecule type" value="Genomic_DNA"/>
</dbReference>
<dbReference type="Gene3D" id="2.170.130.10">
    <property type="entry name" value="TonB-dependent receptor, plug domain"/>
    <property type="match status" value="1"/>
</dbReference>
<dbReference type="PROSITE" id="PS52016">
    <property type="entry name" value="TONB_DEPENDENT_REC_3"/>
    <property type="match status" value="1"/>
</dbReference>
<evidence type="ECO:0000256" key="1">
    <source>
        <dbReference type="ARBA" id="ARBA00004571"/>
    </source>
</evidence>
<dbReference type="InterPro" id="IPR023997">
    <property type="entry name" value="TonB-dep_OMP_SusC/RagA_CS"/>
</dbReference>
<proteinExistence type="inferred from homology"/>
<evidence type="ECO:0000256" key="3">
    <source>
        <dbReference type="ARBA" id="ARBA00022452"/>
    </source>
</evidence>
<evidence type="ECO:0000256" key="2">
    <source>
        <dbReference type="ARBA" id="ARBA00022448"/>
    </source>
</evidence>
<dbReference type="Pfam" id="PF07715">
    <property type="entry name" value="Plug"/>
    <property type="match status" value="1"/>
</dbReference>
<keyword evidence="4 7" id="KW-0812">Transmembrane</keyword>
<evidence type="ECO:0000256" key="6">
    <source>
        <dbReference type="ARBA" id="ARBA00023237"/>
    </source>
</evidence>
<dbReference type="Gene3D" id="2.40.170.20">
    <property type="entry name" value="TonB-dependent receptor, beta-barrel domain"/>
    <property type="match status" value="1"/>
</dbReference>
<evidence type="ECO:0000256" key="7">
    <source>
        <dbReference type="PROSITE-ProRule" id="PRU01360"/>
    </source>
</evidence>
<evidence type="ECO:0000256" key="4">
    <source>
        <dbReference type="ARBA" id="ARBA00022692"/>
    </source>
</evidence>
<evidence type="ECO:0000313" key="10">
    <source>
        <dbReference type="Proteomes" id="UP001165430"/>
    </source>
</evidence>
<dbReference type="SUPFAM" id="SSF56935">
    <property type="entry name" value="Porins"/>
    <property type="match status" value="1"/>
</dbReference>
<keyword evidence="6 7" id="KW-0998">Cell outer membrane</keyword>
<dbReference type="NCBIfam" id="TIGR04056">
    <property type="entry name" value="OMP_RagA_SusC"/>
    <property type="match status" value="1"/>
</dbReference>
<dbReference type="Proteomes" id="UP001165430">
    <property type="component" value="Unassembled WGS sequence"/>
</dbReference>
<dbReference type="InterPro" id="IPR037066">
    <property type="entry name" value="Plug_dom_sf"/>
</dbReference>
<keyword evidence="5 7" id="KW-0472">Membrane</keyword>
<evidence type="ECO:0000259" key="8">
    <source>
        <dbReference type="Pfam" id="PF07715"/>
    </source>
</evidence>
<name>A0ABS9VGL8_9BACT</name>
<organism evidence="9 10">
    <name type="scientific">Belliella alkalica</name>
    <dbReference type="NCBI Taxonomy" id="1730871"/>
    <lineage>
        <taxon>Bacteria</taxon>
        <taxon>Pseudomonadati</taxon>
        <taxon>Bacteroidota</taxon>
        <taxon>Cytophagia</taxon>
        <taxon>Cytophagales</taxon>
        <taxon>Cyclobacteriaceae</taxon>
        <taxon>Belliella</taxon>
    </lineage>
</organism>
<dbReference type="InterPro" id="IPR036942">
    <property type="entry name" value="Beta-barrel_TonB_sf"/>
</dbReference>
<dbReference type="NCBIfam" id="TIGR04057">
    <property type="entry name" value="SusC_RagA_signa"/>
    <property type="match status" value="1"/>
</dbReference>
<dbReference type="SUPFAM" id="SSF49464">
    <property type="entry name" value="Carboxypeptidase regulatory domain-like"/>
    <property type="match status" value="1"/>
</dbReference>
<sequence length="1119" mass="125082">MKINLTKVIYMFSKYFIYGFAFQLLTLNFVLATAANGQYKSIDKVSIELKNGGQSLGQFFNQVESLTPYNFSFDRKDIKLDTEITISKRAGTVESFLVEVAKQTSLSFRQVNNSIDVRKDRKNSSSVIPILEKITVKGTVIDGTGEPLPGVTIVIEGTTNGTVTDIDGNYSIEVEEGQALVFSFVGFEKQRFVVGNSDTINVEMLEDQTSLDEVVVIGYGTIKERDLTSSISTVKTEDIVKTPNAQAMQSLQGRVAGVQIVSNGAPGASPTVRVRGVGSFEGGGAPLYVVDGMFFDNIDFLNPGDIETINILKDASAAAIYGVRAANGVVLIETKSGKYNQKPEIIYDGYVGIQNPQNVLKMANAQQYVGYVNETGSAADIAFVNNAIQRYGRSRIDPSLPDVNTDWYSEVMSPASIQNHSLTFNGGGEKTRYSIGGSYFEQQGLLNETRNEYKRLNFRVKLDSDLRDWLSVGGNVNISTARQFNADNGAWFRSYFAVPILPVYDQLNTAAEPFGLSNAQQIGYRNNQNPYYSLLYTDRRNHVAKVMGNFFADFEIIPNKLKFRTAYNYNIEVVNARNMSFAYNDGVTENQSGMSRRNFAAYNQIIDNFFTYTDGFGKHDFTVVLGQSFRSEYNEVLFAAGQGLNPEPNRDQEEFWYLSNSTNFNLNGIGDGGASLNFMSYFGRVAYNYDDRYLLYATLRRDGNNKFQEKWGNFATFGAGWVLTSESFFNVRGIDFLKLRGSWGQLGNDAINPAVGRPTYGQNSVALNNALVFGRRLNPTFDLIDRWETTVETNIGINARFLNDKLTLDADYFIRDTRNLAVNIIPPVFRATERRSVGEIRNKGLEVTLGWNDQVTENFSYYVSGNLATLKNSVLSLGGPQYLDGGSAEFRQRSIVGQPFEAFFGYEVDGVFQNQAEINNSGYTQEFIAENNIQPGDFRFKDLNGDGIINDLDRTVLGSFLPELTYGFNAGFRYKNWDFSALFQGQSGFSILNRKRGEMIFTNDTNIDANLADNLWRGEGTSNLYPSAAGLRKGWNQNMSSYFVEDGSYFRIQNVRVSYSIIDKPLFGLQMPETRISFTAERPLTLFNYNGFNPEVANGIDREVYPIPAVYTVGLNVKF</sequence>
<dbReference type="InterPro" id="IPR008969">
    <property type="entry name" value="CarboxyPept-like_regulatory"/>
</dbReference>
<dbReference type="Gene3D" id="2.60.40.1120">
    <property type="entry name" value="Carboxypeptidase-like, regulatory domain"/>
    <property type="match status" value="1"/>
</dbReference>
<dbReference type="InterPro" id="IPR012910">
    <property type="entry name" value="Plug_dom"/>
</dbReference>
<dbReference type="Pfam" id="PF13715">
    <property type="entry name" value="CarbopepD_reg_2"/>
    <property type="match status" value="1"/>
</dbReference>
<evidence type="ECO:0000313" key="9">
    <source>
        <dbReference type="EMBL" id="MCH7415591.1"/>
    </source>
</evidence>
<dbReference type="InterPro" id="IPR039426">
    <property type="entry name" value="TonB-dep_rcpt-like"/>
</dbReference>
<comment type="similarity">
    <text evidence="7">Belongs to the TonB-dependent receptor family.</text>
</comment>
<protein>
    <submittedName>
        <fullName evidence="9">TonB-dependent receptor</fullName>
    </submittedName>
</protein>
<keyword evidence="10" id="KW-1185">Reference proteome</keyword>
<comment type="caution">
    <text evidence="9">The sequence shown here is derived from an EMBL/GenBank/DDBJ whole genome shotgun (WGS) entry which is preliminary data.</text>
</comment>
<feature type="domain" description="TonB-dependent receptor plug" evidence="8">
    <location>
        <begin position="224"/>
        <end position="329"/>
    </location>
</feature>
<gene>
    <name evidence="9" type="ORF">MM213_18965</name>
</gene>
<keyword evidence="2 7" id="KW-0813">Transport</keyword>
<keyword evidence="3 7" id="KW-1134">Transmembrane beta strand</keyword>
<dbReference type="InterPro" id="IPR023996">
    <property type="entry name" value="TonB-dep_OMP_SusC/RagA"/>
</dbReference>